<dbReference type="InterPro" id="IPR050415">
    <property type="entry name" value="MRET"/>
</dbReference>
<dbReference type="InterPro" id="IPR039261">
    <property type="entry name" value="FNR_nucleotide-bd"/>
</dbReference>
<sequence>MPTPFNLKRPVITRRHEGLIKANWRTVCLGTSAFDEATHGTPAKFFCATFYRMLFAAAPTVRPLFPIGHLGPRQGPRWAHAHFSKSSVALISSRRSKGLDHRHLKYGVGKDDYTVFVARHCWHIDEAYLTAFALVYNIMLPVLLTGEPAAVAECVLATITTSVPISATAKRVTFTLDFPLRHHPGDAIWLGLPVSPSVLLRRHFCIVSSLADTTSIDICVADTGGFGSHWLCTAPTGTPLHLFWVKSNVRLEIDTPQVLPTHVVFVSHGIGSIPLLVMLHGLCTVRDCFQGSVVSLQCAPSPDDVAPFNATFVPDAIDCWAASSRHYAPAVTSEYLDEIAPYLAHAVIYVCGPPSFAKDVEEARQKKPPRIVSLSTRLTTRPCTPRVRIPLTYAVVQIFQLGVQSMGSLLAPI</sequence>
<keyword evidence="4" id="KW-1185">Reference proteome</keyword>
<name>A0A485LMN7_9STRA</name>
<dbReference type="Proteomes" id="UP000332933">
    <property type="component" value="Unassembled WGS sequence"/>
</dbReference>
<accession>A0A485LMN7</accession>
<dbReference type="GO" id="GO:0019825">
    <property type="term" value="F:oxygen binding"/>
    <property type="evidence" value="ECO:0007669"/>
    <property type="project" value="InterPro"/>
</dbReference>
<reference evidence="2" key="2">
    <citation type="submission" date="2019-06" db="EMBL/GenBank/DDBJ databases">
        <title>Genomics analysis of Aphanomyces spp. identifies a new class of oomycete effector associated with host adaptation.</title>
        <authorList>
            <person name="Gaulin E."/>
        </authorList>
    </citation>
    <scope>NUCLEOTIDE SEQUENCE</scope>
    <source>
        <strain evidence="2">CBS 578.67</strain>
    </source>
</reference>
<protein>
    <submittedName>
        <fullName evidence="3">Aste57867_23406 protein</fullName>
    </submittedName>
</protein>
<evidence type="ECO:0000259" key="1">
    <source>
        <dbReference type="PROSITE" id="PS51384"/>
    </source>
</evidence>
<dbReference type="SUPFAM" id="SSF52343">
    <property type="entry name" value="Ferredoxin reductase-like, C-terminal NADP-linked domain"/>
    <property type="match status" value="1"/>
</dbReference>
<dbReference type="AlphaFoldDB" id="A0A485LMN7"/>
<dbReference type="SUPFAM" id="SSF63380">
    <property type="entry name" value="Riboflavin synthase domain-like"/>
    <property type="match status" value="1"/>
</dbReference>
<proteinExistence type="predicted"/>
<gene>
    <name evidence="3" type="primary">Aste57867_23406</name>
    <name evidence="2" type="ORF">As57867_023335</name>
    <name evidence="3" type="ORF">ASTE57867_23406</name>
</gene>
<evidence type="ECO:0000313" key="3">
    <source>
        <dbReference type="EMBL" id="VFU00052.1"/>
    </source>
</evidence>
<dbReference type="EMBL" id="VJMH01007269">
    <property type="protein sequence ID" value="KAF0684602.1"/>
    <property type="molecule type" value="Genomic_DNA"/>
</dbReference>
<dbReference type="Gene3D" id="1.10.490.10">
    <property type="entry name" value="Globins"/>
    <property type="match status" value="1"/>
</dbReference>
<dbReference type="PANTHER" id="PTHR47354:SF5">
    <property type="entry name" value="PROTEIN RFBI"/>
    <property type="match status" value="1"/>
</dbReference>
<dbReference type="PANTHER" id="PTHR47354">
    <property type="entry name" value="NADH OXIDOREDUCTASE HCR"/>
    <property type="match status" value="1"/>
</dbReference>
<dbReference type="SUPFAM" id="SSF46458">
    <property type="entry name" value="Globin-like"/>
    <property type="match status" value="1"/>
</dbReference>
<evidence type="ECO:0000313" key="2">
    <source>
        <dbReference type="EMBL" id="KAF0684602.1"/>
    </source>
</evidence>
<dbReference type="InterPro" id="IPR017938">
    <property type="entry name" value="Riboflavin_synthase-like_b-brl"/>
</dbReference>
<dbReference type="EMBL" id="CAADRA010007295">
    <property type="protein sequence ID" value="VFU00052.1"/>
    <property type="molecule type" value="Genomic_DNA"/>
</dbReference>
<dbReference type="InterPro" id="IPR012292">
    <property type="entry name" value="Globin/Proto"/>
</dbReference>
<dbReference type="PROSITE" id="PS51384">
    <property type="entry name" value="FAD_FR"/>
    <property type="match status" value="1"/>
</dbReference>
<dbReference type="InterPro" id="IPR017927">
    <property type="entry name" value="FAD-bd_FR_type"/>
</dbReference>
<feature type="domain" description="FAD-binding FR-type" evidence="1">
    <location>
        <begin position="152"/>
        <end position="263"/>
    </location>
</feature>
<evidence type="ECO:0000313" key="4">
    <source>
        <dbReference type="Proteomes" id="UP000332933"/>
    </source>
</evidence>
<reference evidence="3 4" key="1">
    <citation type="submission" date="2019-03" db="EMBL/GenBank/DDBJ databases">
        <authorList>
            <person name="Gaulin E."/>
            <person name="Dumas B."/>
        </authorList>
    </citation>
    <scope>NUCLEOTIDE SEQUENCE [LARGE SCALE GENOMIC DNA]</scope>
    <source>
        <strain evidence="3">CBS 568.67</strain>
    </source>
</reference>
<dbReference type="GO" id="GO:0020037">
    <property type="term" value="F:heme binding"/>
    <property type="evidence" value="ECO:0007669"/>
    <property type="project" value="InterPro"/>
</dbReference>
<dbReference type="InterPro" id="IPR009050">
    <property type="entry name" value="Globin-like_sf"/>
</dbReference>
<dbReference type="OrthoDB" id="436496at2759"/>
<dbReference type="GO" id="GO:0016491">
    <property type="term" value="F:oxidoreductase activity"/>
    <property type="evidence" value="ECO:0007669"/>
    <property type="project" value="InterPro"/>
</dbReference>
<organism evidence="3 4">
    <name type="scientific">Aphanomyces stellatus</name>
    <dbReference type="NCBI Taxonomy" id="120398"/>
    <lineage>
        <taxon>Eukaryota</taxon>
        <taxon>Sar</taxon>
        <taxon>Stramenopiles</taxon>
        <taxon>Oomycota</taxon>
        <taxon>Saprolegniomycetes</taxon>
        <taxon>Saprolegniales</taxon>
        <taxon>Verrucalvaceae</taxon>
        <taxon>Aphanomyces</taxon>
    </lineage>
</organism>
<dbReference type="Gene3D" id="3.40.50.80">
    <property type="entry name" value="Nucleotide-binding domain of ferredoxin-NADP reductase (FNR) module"/>
    <property type="match status" value="1"/>
</dbReference>